<reference evidence="2 3" key="1">
    <citation type="submission" date="2020-01" db="EMBL/GenBank/DDBJ databases">
        <authorList>
            <person name="Gulvik C.A."/>
            <person name="Batra D.G."/>
        </authorList>
    </citation>
    <scope>NUCLEOTIDE SEQUENCE [LARGE SCALE GENOMIC DNA]</scope>
    <source>
        <strain evidence="2 3">W9323</strain>
    </source>
</reference>
<dbReference type="KEGG" id="kpul:GXN76_13245"/>
<feature type="compositionally biased region" description="Low complexity" evidence="1">
    <location>
        <begin position="105"/>
        <end position="119"/>
    </location>
</feature>
<feature type="compositionally biased region" description="Basic and acidic residues" evidence="1">
    <location>
        <begin position="56"/>
        <end position="82"/>
    </location>
</feature>
<dbReference type="RefSeq" id="WP_173223917.1">
    <property type="nucleotide sequence ID" value="NZ_CP048104.1"/>
</dbReference>
<feature type="compositionally biased region" description="Basic and acidic residues" evidence="1">
    <location>
        <begin position="138"/>
        <end position="159"/>
    </location>
</feature>
<evidence type="ECO:0000256" key="1">
    <source>
        <dbReference type="SAM" id="MobiDB-lite"/>
    </source>
</evidence>
<dbReference type="Proteomes" id="UP000503088">
    <property type="component" value="Chromosome"/>
</dbReference>
<accession>A0A7D3Y643</accession>
<proteinExistence type="predicted"/>
<organism evidence="2 3">
    <name type="scientific">Kroppenstedtia pulmonis</name>
    <dbReference type="NCBI Taxonomy" id="1380685"/>
    <lineage>
        <taxon>Bacteria</taxon>
        <taxon>Bacillati</taxon>
        <taxon>Bacillota</taxon>
        <taxon>Bacilli</taxon>
        <taxon>Bacillales</taxon>
        <taxon>Thermoactinomycetaceae</taxon>
        <taxon>Kroppenstedtia</taxon>
    </lineage>
</organism>
<protein>
    <submittedName>
        <fullName evidence="2">Uncharacterized protein</fullName>
    </submittedName>
</protein>
<feature type="region of interest" description="Disordered" evidence="1">
    <location>
        <begin position="56"/>
        <end position="232"/>
    </location>
</feature>
<sequence length="232" mass="25969">MKSDWHRFRMTPFQKITVSGLTSCLVITGFITPTAQAPKGHHLIQDDVKEKKLSFDEDRKNRIELSRKKEASYKKHHERTDEPSAEPVYPVAVDDLFLSKTSGTSDSSQNLSSQSNSQSVKEAQHSSPQQTQQAPPKVKPDQPKPDRPKPDKPCLKPEDPDIEEPDKEDPDLGEDPDQGAEQPDEPGKENPDTPDDKDNNHPSDPHLTEQIPDELLPSSSFTESGDRHSPNL</sequence>
<evidence type="ECO:0000313" key="2">
    <source>
        <dbReference type="EMBL" id="QKG85345.1"/>
    </source>
</evidence>
<gene>
    <name evidence="2" type="ORF">GXN76_13245</name>
</gene>
<feature type="compositionally biased region" description="Acidic residues" evidence="1">
    <location>
        <begin position="160"/>
        <end position="184"/>
    </location>
</feature>
<dbReference type="EMBL" id="CP048104">
    <property type="protein sequence ID" value="QKG85345.1"/>
    <property type="molecule type" value="Genomic_DNA"/>
</dbReference>
<name>A0A7D3Y643_9BACL</name>
<keyword evidence="3" id="KW-1185">Reference proteome</keyword>
<feature type="compositionally biased region" description="Basic and acidic residues" evidence="1">
    <location>
        <begin position="185"/>
        <end position="207"/>
    </location>
</feature>
<evidence type="ECO:0000313" key="3">
    <source>
        <dbReference type="Proteomes" id="UP000503088"/>
    </source>
</evidence>
<dbReference type="AlphaFoldDB" id="A0A7D3Y643"/>
<feature type="compositionally biased region" description="Polar residues" evidence="1">
    <location>
        <begin position="125"/>
        <end position="134"/>
    </location>
</feature>